<evidence type="ECO:0000313" key="10">
    <source>
        <dbReference type="EMBL" id="PWA90855.1"/>
    </source>
</evidence>
<evidence type="ECO:0000256" key="9">
    <source>
        <dbReference type="SAM" id="SignalP"/>
    </source>
</evidence>
<dbReference type="PANTHER" id="PTHR33348">
    <property type="entry name" value="PRECURSOR OF CEP5"/>
    <property type="match status" value="1"/>
</dbReference>
<feature type="region of interest" description="Disordered" evidence="8">
    <location>
        <begin position="31"/>
        <end position="98"/>
    </location>
</feature>
<dbReference type="GO" id="GO:0048046">
    <property type="term" value="C:apoplast"/>
    <property type="evidence" value="ECO:0007669"/>
    <property type="project" value="UniProtKB-SubCell"/>
</dbReference>
<keyword evidence="6 9" id="KW-0732">Signal</keyword>
<sequence length="98" mass="10375">MSNCKTQNMKYFALLVLLLVATFLITSSEGRSLSSENINGATIHHRNNKVTKTSAHSDHGQESGSMVISEGDFRPTTPGHSPGVGHSTGPSATVNPQP</sequence>
<keyword evidence="4" id="KW-0964">Secreted</keyword>
<dbReference type="Proteomes" id="UP000245207">
    <property type="component" value="Unassembled WGS sequence"/>
</dbReference>
<dbReference type="AlphaFoldDB" id="A0A2U1PYP8"/>
<feature type="compositionally biased region" description="Polar residues" evidence="8">
    <location>
        <begin position="31"/>
        <end position="40"/>
    </location>
</feature>
<proteinExistence type="inferred from homology"/>
<comment type="caution">
    <text evidence="10">The sequence shown here is derived from an EMBL/GenBank/DDBJ whole genome shotgun (WGS) entry which is preliminary data.</text>
</comment>
<keyword evidence="5" id="KW-0372">Hormone</keyword>
<dbReference type="GO" id="GO:2000280">
    <property type="term" value="P:regulation of root development"/>
    <property type="evidence" value="ECO:0007669"/>
    <property type="project" value="TreeGrafter"/>
</dbReference>
<dbReference type="GO" id="GO:1901371">
    <property type="term" value="P:regulation of leaf morphogenesis"/>
    <property type="evidence" value="ECO:0007669"/>
    <property type="project" value="TreeGrafter"/>
</dbReference>
<evidence type="ECO:0000256" key="6">
    <source>
        <dbReference type="ARBA" id="ARBA00022729"/>
    </source>
</evidence>
<evidence type="ECO:0000256" key="1">
    <source>
        <dbReference type="ARBA" id="ARBA00004271"/>
    </source>
</evidence>
<feature type="chain" id="PRO_5015403272" description="Encoded peptide" evidence="9">
    <location>
        <begin position="31"/>
        <end position="98"/>
    </location>
</feature>
<feature type="signal peptide" evidence="9">
    <location>
        <begin position="1"/>
        <end position="30"/>
    </location>
</feature>
<dbReference type="EMBL" id="PKPP01000594">
    <property type="protein sequence ID" value="PWA90855.1"/>
    <property type="molecule type" value="Genomic_DNA"/>
</dbReference>
<dbReference type="InterPro" id="IPR033250">
    <property type="entry name" value="CEP"/>
</dbReference>
<keyword evidence="7" id="KW-0379">Hydroxylation</keyword>
<comment type="similarity">
    <text evidence="2">Belongs to the C-terminally encoded plant signaling peptide (CEP) family.</text>
</comment>
<dbReference type="PANTHER" id="PTHR33348:SF3">
    <property type="entry name" value="PRECURSOR OF CEP1"/>
    <property type="match status" value="1"/>
</dbReference>
<evidence type="ECO:0000313" key="11">
    <source>
        <dbReference type="Proteomes" id="UP000245207"/>
    </source>
</evidence>
<protein>
    <recommendedName>
        <fullName evidence="12">Encoded peptide</fullName>
    </recommendedName>
</protein>
<dbReference type="GO" id="GO:0005179">
    <property type="term" value="F:hormone activity"/>
    <property type="evidence" value="ECO:0007669"/>
    <property type="project" value="UniProtKB-KW"/>
</dbReference>
<dbReference type="GO" id="GO:1902025">
    <property type="term" value="P:nitrate import"/>
    <property type="evidence" value="ECO:0007669"/>
    <property type="project" value="TreeGrafter"/>
</dbReference>
<name>A0A2U1PYP8_ARTAN</name>
<comment type="subcellular location">
    <subcellularLocation>
        <location evidence="1">Secreted</location>
        <location evidence="1">Extracellular space</location>
        <location evidence="1">Apoplast</location>
    </subcellularLocation>
</comment>
<evidence type="ECO:0000256" key="7">
    <source>
        <dbReference type="ARBA" id="ARBA00023278"/>
    </source>
</evidence>
<gene>
    <name evidence="10" type="ORF">CTI12_AA096640</name>
</gene>
<keyword evidence="11" id="KW-1185">Reference proteome</keyword>
<dbReference type="GO" id="GO:0048364">
    <property type="term" value="P:root development"/>
    <property type="evidence" value="ECO:0007669"/>
    <property type="project" value="InterPro"/>
</dbReference>
<keyword evidence="3" id="KW-0052">Apoplast</keyword>
<dbReference type="GO" id="GO:0006995">
    <property type="term" value="P:cellular response to nitrogen starvation"/>
    <property type="evidence" value="ECO:0007669"/>
    <property type="project" value="UniProtKB-ARBA"/>
</dbReference>
<feature type="compositionally biased region" description="Polar residues" evidence="8">
    <location>
        <begin position="88"/>
        <end position="98"/>
    </location>
</feature>
<evidence type="ECO:0000256" key="3">
    <source>
        <dbReference type="ARBA" id="ARBA00022523"/>
    </source>
</evidence>
<dbReference type="OrthoDB" id="1863260at2759"/>
<evidence type="ECO:0000256" key="8">
    <source>
        <dbReference type="SAM" id="MobiDB-lite"/>
    </source>
</evidence>
<evidence type="ECO:0000256" key="4">
    <source>
        <dbReference type="ARBA" id="ARBA00022525"/>
    </source>
</evidence>
<accession>A0A2U1PYP8</accession>
<reference evidence="10 11" key="1">
    <citation type="journal article" date="2018" name="Mol. Plant">
        <title>The genome of Artemisia annua provides insight into the evolution of Asteraceae family and artemisinin biosynthesis.</title>
        <authorList>
            <person name="Shen Q."/>
            <person name="Zhang L."/>
            <person name="Liao Z."/>
            <person name="Wang S."/>
            <person name="Yan T."/>
            <person name="Shi P."/>
            <person name="Liu M."/>
            <person name="Fu X."/>
            <person name="Pan Q."/>
            <person name="Wang Y."/>
            <person name="Lv Z."/>
            <person name="Lu X."/>
            <person name="Zhang F."/>
            <person name="Jiang W."/>
            <person name="Ma Y."/>
            <person name="Chen M."/>
            <person name="Hao X."/>
            <person name="Li L."/>
            <person name="Tang Y."/>
            <person name="Lv G."/>
            <person name="Zhou Y."/>
            <person name="Sun X."/>
            <person name="Brodelius P.E."/>
            <person name="Rose J.K.C."/>
            <person name="Tang K."/>
        </authorList>
    </citation>
    <scope>NUCLEOTIDE SEQUENCE [LARGE SCALE GENOMIC DNA]</scope>
    <source>
        <strain evidence="11">cv. Huhao1</strain>
        <tissue evidence="10">Leaf</tissue>
    </source>
</reference>
<evidence type="ECO:0000256" key="5">
    <source>
        <dbReference type="ARBA" id="ARBA00022702"/>
    </source>
</evidence>
<evidence type="ECO:0008006" key="12">
    <source>
        <dbReference type="Google" id="ProtNLM"/>
    </source>
</evidence>
<evidence type="ECO:0000256" key="2">
    <source>
        <dbReference type="ARBA" id="ARBA00008963"/>
    </source>
</evidence>
<organism evidence="10 11">
    <name type="scientific">Artemisia annua</name>
    <name type="common">Sweet wormwood</name>
    <dbReference type="NCBI Taxonomy" id="35608"/>
    <lineage>
        <taxon>Eukaryota</taxon>
        <taxon>Viridiplantae</taxon>
        <taxon>Streptophyta</taxon>
        <taxon>Embryophyta</taxon>
        <taxon>Tracheophyta</taxon>
        <taxon>Spermatophyta</taxon>
        <taxon>Magnoliopsida</taxon>
        <taxon>eudicotyledons</taxon>
        <taxon>Gunneridae</taxon>
        <taxon>Pentapetalae</taxon>
        <taxon>asterids</taxon>
        <taxon>campanulids</taxon>
        <taxon>Asterales</taxon>
        <taxon>Asteraceae</taxon>
        <taxon>Asteroideae</taxon>
        <taxon>Anthemideae</taxon>
        <taxon>Artemisiinae</taxon>
        <taxon>Artemisia</taxon>
    </lineage>
</organism>